<gene>
    <name evidence="1" type="ORF">F8M41_001935</name>
</gene>
<evidence type="ECO:0000313" key="2">
    <source>
        <dbReference type="Proteomes" id="UP000439903"/>
    </source>
</evidence>
<name>A0A8H4AYX1_GIGMA</name>
<sequence length="284" mass="32799">MIIDIDNHIISSGSHYRFQKWIEELSKPLPKGLLFLAFDNEQNRQKNYLDRGFNTVIYHIVTSFVTFNIAPQNKIQHNTDSPWLCNTLSKLQYEELFNISPQMQKIIDEELYTYLAEILTLLSEEKSSTNTIDSLLASIPVDISKMKFCSNCDLKNIKNRKRTCPRCKMQLPTLAKIQKEKIVEIENNIVDQLPNPLIFRPYKIGNEQSTTGFTQPITDQEVNIPEIYIPDPVNINSNSIANIEQVLLHIETISGIKNKVRKWIVVTCDGVPYRLATKLKEKFP</sequence>
<organism evidence="1 2">
    <name type="scientific">Gigaspora margarita</name>
    <dbReference type="NCBI Taxonomy" id="4874"/>
    <lineage>
        <taxon>Eukaryota</taxon>
        <taxon>Fungi</taxon>
        <taxon>Fungi incertae sedis</taxon>
        <taxon>Mucoromycota</taxon>
        <taxon>Glomeromycotina</taxon>
        <taxon>Glomeromycetes</taxon>
        <taxon>Diversisporales</taxon>
        <taxon>Gigasporaceae</taxon>
        <taxon>Gigaspora</taxon>
    </lineage>
</organism>
<dbReference type="Proteomes" id="UP000439903">
    <property type="component" value="Unassembled WGS sequence"/>
</dbReference>
<evidence type="ECO:0000313" key="1">
    <source>
        <dbReference type="EMBL" id="KAF0545761.1"/>
    </source>
</evidence>
<dbReference type="EMBL" id="WTPW01000117">
    <property type="protein sequence ID" value="KAF0545761.1"/>
    <property type="molecule type" value="Genomic_DNA"/>
</dbReference>
<protein>
    <submittedName>
        <fullName evidence="1">Uncharacterized protein</fullName>
    </submittedName>
</protein>
<dbReference type="AlphaFoldDB" id="A0A8H4AYX1"/>
<keyword evidence="2" id="KW-1185">Reference proteome</keyword>
<proteinExistence type="predicted"/>
<dbReference type="OrthoDB" id="2433770at2759"/>
<reference evidence="1 2" key="1">
    <citation type="journal article" date="2019" name="Environ. Microbiol.">
        <title>At the nexus of three kingdoms: the genome of the mycorrhizal fungus Gigaspora margarita provides insights into plant, endobacterial and fungal interactions.</title>
        <authorList>
            <person name="Venice F."/>
            <person name="Ghignone S."/>
            <person name="Salvioli di Fossalunga A."/>
            <person name="Amselem J."/>
            <person name="Novero M."/>
            <person name="Xianan X."/>
            <person name="Sedzielewska Toro K."/>
            <person name="Morin E."/>
            <person name="Lipzen A."/>
            <person name="Grigoriev I.V."/>
            <person name="Henrissat B."/>
            <person name="Martin F.M."/>
            <person name="Bonfante P."/>
        </authorList>
    </citation>
    <scope>NUCLEOTIDE SEQUENCE [LARGE SCALE GENOMIC DNA]</scope>
    <source>
        <strain evidence="1 2">BEG34</strain>
    </source>
</reference>
<comment type="caution">
    <text evidence="1">The sequence shown here is derived from an EMBL/GenBank/DDBJ whole genome shotgun (WGS) entry which is preliminary data.</text>
</comment>
<accession>A0A8H4AYX1</accession>